<keyword evidence="11" id="KW-1185">Reference proteome</keyword>
<dbReference type="SMART" id="SM00382">
    <property type="entry name" value="AAA"/>
    <property type="match status" value="1"/>
</dbReference>
<keyword evidence="2" id="KW-0963">Cytoplasm</keyword>
<evidence type="ECO:0000256" key="3">
    <source>
        <dbReference type="ARBA" id="ARBA00022705"/>
    </source>
</evidence>
<organism evidence="10 11">
    <name type="scientific">Hyalomma marginatum</name>
    <dbReference type="NCBI Taxonomy" id="34627"/>
    <lineage>
        <taxon>Eukaryota</taxon>
        <taxon>Metazoa</taxon>
        <taxon>Ecdysozoa</taxon>
        <taxon>Arthropoda</taxon>
        <taxon>Chelicerata</taxon>
        <taxon>Arachnida</taxon>
        <taxon>Acari</taxon>
        <taxon>Parasitiformes</taxon>
        <taxon>Ixodida</taxon>
        <taxon>Ixodoidea</taxon>
        <taxon>Ixodidae</taxon>
        <taxon>Hyalomminae</taxon>
        <taxon>Hyalomma</taxon>
    </lineage>
</organism>
<evidence type="ECO:0000256" key="5">
    <source>
        <dbReference type="ARBA" id="ARBA00022840"/>
    </source>
</evidence>
<dbReference type="SMART" id="SM00760">
    <property type="entry name" value="Bac_DnaA_C"/>
    <property type="match status" value="1"/>
</dbReference>
<dbReference type="EMBL" id="CAJVAF010000290">
    <property type="protein sequence ID" value="CAG7592684.1"/>
    <property type="molecule type" value="Genomic_DNA"/>
</dbReference>
<reference evidence="10" key="1">
    <citation type="submission" date="2021-06" db="EMBL/GenBank/DDBJ databases">
        <authorList>
            <person name="Nardi T."/>
            <person name="Nardi T."/>
        </authorList>
    </citation>
    <scope>NUCLEOTIDE SEQUENCE</scope>
</reference>
<evidence type="ECO:0000256" key="6">
    <source>
        <dbReference type="ARBA" id="ARBA00023121"/>
    </source>
</evidence>
<dbReference type="Pfam" id="PF08299">
    <property type="entry name" value="Bac_DnaA_C"/>
    <property type="match status" value="1"/>
</dbReference>
<dbReference type="GO" id="GO:0006275">
    <property type="term" value="P:regulation of DNA replication"/>
    <property type="evidence" value="ECO:0007669"/>
    <property type="project" value="InterPro"/>
</dbReference>
<proteinExistence type="inferred from homology"/>
<comment type="similarity">
    <text evidence="1">Belongs to the DnaA family.</text>
</comment>
<keyword evidence="3" id="KW-0235">DNA replication</keyword>
<protein>
    <submittedName>
        <fullName evidence="10">Chromosomal replication initiation protein DnaA</fullName>
    </submittedName>
</protein>
<dbReference type="GO" id="GO:0005886">
    <property type="term" value="C:plasma membrane"/>
    <property type="evidence" value="ECO:0007669"/>
    <property type="project" value="TreeGrafter"/>
</dbReference>
<feature type="domain" description="AAA+ ATPase" evidence="8">
    <location>
        <begin position="169"/>
        <end position="313"/>
    </location>
</feature>
<dbReference type="PANTHER" id="PTHR30050:SF2">
    <property type="entry name" value="CHROMOSOMAL REPLICATION INITIATOR PROTEIN DNAA"/>
    <property type="match status" value="1"/>
</dbReference>
<dbReference type="NCBIfam" id="TIGR00362">
    <property type="entry name" value="DnaA"/>
    <property type="match status" value="1"/>
</dbReference>
<name>A0A8S4C2C8_9ACAR</name>
<dbReference type="InterPro" id="IPR038454">
    <property type="entry name" value="DnaA_N_sf"/>
</dbReference>
<evidence type="ECO:0000259" key="9">
    <source>
        <dbReference type="SMART" id="SM00760"/>
    </source>
</evidence>
<dbReference type="Proteomes" id="UP000837675">
    <property type="component" value="Unassembled WGS sequence"/>
</dbReference>
<dbReference type="CDD" id="cd06571">
    <property type="entry name" value="Bac_DnaA_C"/>
    <property type="match status" value="1"/>
</dbReference>
<evidence type="ECO:0000256" key="2">
    <source>
        <dbReference type="ARBA" id="ARBA00022490"/>
    </source>
</evidence>
<evidence type="ECO:0000256" key="7">
    <source>
        <dbReference type="ARBA" id="ARBA00023125"/>
    </source>
</evidence>
<accession>A0A8S4C2C8</accession>
<keyword evidence="4" id="KW-0547">Nucleotide-binding</keyword>
<dbReference type="SUPFAM" id="SSF52540">
    <property type="entry name" value="P-loop containing nucleoside triphosphate hydrolases"/>
    <property type="match status" value="1"/>
</dbReference>
<keyword evidence="7" id="KW-0238">DNA-binding</keyword>
<dbReference type="InterPro" id="IPR003593">
    <property type="entry name" value="AAA+_ATPase"/>
</dbReference>
<dbReference type="Gene3D" id="1.10.1750.10">
    <property type="match status" value="1"/>
</dbReference>
<evidence type="ECO:0000313" key="10">
    <source>
        <dbReference type="EMBL" id="CAG7592684.1"/>
    </source>
</evidence>
<dbReference type="PANTHER" id="PTHR30050">
    <property type="entry name" value="CHROMOSOMAL REPLICATION INITIATOR PROTEIN DNAA"/>
    <property type="match status" value="1"/>
</dbReference>
<keyword evidence="5" id="KW-0067">ATP-binding</keyword>
<dbReference type="Pfam" id="PF11638">
    <property type="entry name" value="DnaA_N"/>
    <property type="match status" value="1"/>
</dbReference>
<dbReference type="InterPro" id="IPR001957">
    <property type="entry name" value="Chromosome_initiator_DnaA"/>
</dbReference>
<sequence length="476" mass="54313">MDLNHLPHNLVLDKDRVNEGMFVYNALLEKIKEEYGHTVFTNWFAHMSFKSLSDQTLTIIAPSKFVREWVILNYFTKIYKILELFNGLVKRIDIIVETSPSNIELPVLSNSQVNKIEAVTEIGKNDFSFSFDTRFSFENFAVGFSNKMAFSAAQNMAGFNHNWHSLAINCNTLFVHGAVGMGKTHLLYAIANSISKAYPEKSICYLSAEKFMHRYMMAVRKNELINFKENLRSLDILLFDDLQFICDKSSTQKEFANTINALIESNKKIVIACDRSPYNLDLDPRTKSRVASGVIAEIQAADFDLRLNILKQKSDLMQITVEDEILSYLATSISSNIRELEGSLNKLVTYCSLNEMPITLETCKNTLKDCIKAHEQDVSVAKIIQVVADLNGATKVEILSKSRLAKLVYLRQMVAYLAKEITKSSLQEIGKQLGGKDHATIIYYIRQFEQKIERRPAIKDELYNIKKLVKEHIIAR</sequence>
<dbReference type="Gene3D" id="3.30.300.180">
    <property type="match status" value="1"/>
</dbReference>
<dbReference type="InterPro" id="IPR013317">
    <property type="entry name" value="DnaA_dom"/>
</dbReference>
<dbReference type="HAMAP" id="MF_00377">
    <property type="entry name" value="DnaA_bact"/>
    <property type="match status" value="1"/>
</dbReference>
<evidence type="ECO:0000256" key="4">
    <source>
        <dbReference type="ARBA" id="ARBA00022741"/>
    </source>
</evidence>
<keyword evidence="6" id="KW-0446">Lipid-binding</keyword>
<dbReference type="GO" id="GO:0005524">
    <property type="term" value="F:ATP binding"/>
    <property type="evidence" value="ECO:0007669"/>
    <property type="project" value="UniProtKB-KW"/>
</dbReference>
<comment type="caution">
    <text evidence="10">The sequence shown here is derived from an EMBL/GenBank/DDBJ whole genome shotgun (WGS) entry which is preliminary data.</text>
</comment>
<gene>
    <name evidence="10" type="ORF">MHYMCMPASI_00595</name>
</gene>
<dbReference type="Gene3D" id="3.40.50.300">
    <property type="entry name" value="P-loop containing nucleotide triphosphate hydrolases"/>
    <property type="match status" value="1"/>
</dbReference>
<dbReference type="PRINTS" id="PR00051">
    <property type="entry name" value="DNAA"/>
</dbReference>
<dbReference type="Gene3D" id="1.10.8.60">
    <property type="match status" value="1"/>
</dbReference>
<evidence type="ECO:0000256" key="1">
    <source>
        <dbReference type="ARBA" id="ARBA00006583"/>
    </source>
</evidence>
<feature type="domain" description="Chromosomal replication initiator DnaA C-terminal" evidence="9">
    <location>
        <begin position="379"/>
        <end position="448"/>
    </location>
</feature>
<dbReference type="InterPro" id="IPR020591">
    <property type="entry name" value="Chromosome_initiator_DnaA-like"/>
</dbReference>
<dbReference type="GO" id="GO:0008289">
    <property type="term" value="F:lipid binding"/>
    <property type="evidence" value="ECO:0007669"/>
    <property type="project" value="UniProtKB-KW"/>
</dbReference>
<dbReference type="InterPro" id="IPR013159">
    <property type="entry name" value="DnaA_C"/>
</dbReference>
<evidence type="ECO:0000259" key="8">
    <source>
        <dbReference type="SMART" id="SM00382"/>
    </source>
</evidence>
<dbReference type="CDD" id="cd00009">
    <property type="entry name" value="AAA"/>
    <property type="match status" value="1"/>
</dbReference>
<dbReference type="GO" id="GO:0003688">
    <property type="term" value="F:DNA replication origin binding"/>
    <property type="evidence" value="ECO:0007669"/>
    <property type="project" value="InterPro"/>
</dbReference>
<dbReference type="SUPFAM" id="SSF48295">
    <property type="entry name" value="TrpR-like"/>
    <property type="match status" value="1"/>
</dbReference>
<evidence type="ECO:0000313" key="11">
    <source>
        <dbReference type="Proteomes" id="UP000837675"/>
    </source>
</evidence>
<dbReference type="InterPro" id="IPR027417">
    <property type="entry name" value="P-loop_NTPase"/>
</dbReference>
<dbReference type="InterPro" id="IPR024633">
    <property type="entry name" value="DnaA_N_dom"/>
</dbReference>
<dbReference type="Pfam" id="PF00308">
    <property type="entry name" value="Bac_DnaA"/>
    <property type="match status" value="1"/>
</dbReference>
<dbReference type="InterPro" id="IPR010921">
    <property type="entry name" value="Trp_repressor/repl_initiator"/>
</dbReference>
<dbReference type="GO" id="GO:0006270">
    <property type="term" value="P:DNA replication initiation"/>
    <property type="evidence" value="ECO:0007669"/>
    <property type="project" value="InterPro"/>
</dbReference>
<dbReference type="AlphaFoldDB" id="A0A8S4C2C8"/>